<dbReference type="InterPro" id="IPR016754">
    <property type="entry name" value="MJ0548-like"/>
</dbReference>
<dbReference type="PIRSF" id="PIRSF019262">
    <property type="entry name" value="UCP019262"/>
    <property type="match status" value="1"/>
</dbReference>
<protein>
    <recommendedName>
        <fullName evidence="5">DUF2121 domain-containing protein</fullName>
    </recommendedName>
</protein>
<accession>A0A371NF70</accession>
<comment type="caution">
    <text evidence="3">The sequence shown here is derived from an EMBL/GenBank/DDBJ whole genome shotgun (WGS) entry which is preliminary data.</text>
</comment>
<dbReference type="AlphaFoldDB" id="A0A371NF70"/>
<dbReference type="EMBL" id="QREL01000001">
    <property type="protein sequence ID" value="REE28610.1"/>
    <property type="molecule type" value="Genomic_DNA"/>
</dbReference>
<gene>
    <name evidence="3" type="ORF">C7452_0629</name>
</gene>
<organism evidence="3 4">
    <name type="scientific">Methanothermobacter defluvii</name>
    <dbReference type="NCBI Taxonomy" id="49339"/>
    <lineage>
        <taxon>Archaea</taxon>
        <taxon>Methanobacteriati</taxon>
        <taxon>Methanobacteriota</taxon>
        <taxon>Methanomada group</taxon>
        <taxon>Methanobacteria</taxon>
        <taxon>Methanobacteriales</taxon>
        <taxon>Methanobacteriaceae</taxon>
        <taxon>Methanothermobacter</taxon>
    </lineage>
</organism>
<evidence type="ECO:0000259" key="2">
    <source>
        <dbReference type="Pfam" id="PF25274"/>
    </source>
</evidence>
<evidence type="ECO:0000313" key="4">
    <source>
        <dbReference type="Proteomes" id="UP000256864"/>
    </source>
</evidence>
<name>A0A371NF70_9EURY</name>
<evidence type="ECO:0000259" key="1">
    <source>
        <dbReference type="Pfam" id="PF09894"/>
    </source>
</evidence>
<dbReference type="RefSeq" id="WP_115892198.1">
    <property type="nucleotide sequence ID" value="NZ_QREL01000001.1"/>
</dbReference>
<feature type="domain" description="Connectase MJ0548-like N-terminal" evidence="1">
    <location>
        <begin position="1"/>
        <end position="197"/>
    </location>
</feature>
<dbReference type="Proteomes" id="UP000256864">
    <property type="component" value="Unassembled WGS sequence"/>
</dbReference>
<evidence type="ECO:0000313" key="3">
    <source>
        <dbReference type="EMBL" id="REE28610.1"/>
    </source>
</evidence>
<dbReference type="InterPro" id="IPR057262">
    <property type="entry name" value="MJ0548_N"/>
</dbReference>
<dbReference type="Pfam" id="PF09894">
    <property type="entry name" value="MJ0548_N"/>
    <property type="match status" value="1"/>
</dbReference>
<reference evidence="3 4" key="1">
    <citation type="submission" date="2018-07" db="EMBL/GenBank/DDBJ databases">
        <title>Genomic Encyclopedia of Type Strains, Phase IV (KMG-IV): sequencing the most valuable type-strain genomes for metagenomic binning, comparative biology and taxonomic classification.</title>
        <authorList>
            <person name="Goeker M."/>
        </authorList>
    </citation>
    <scope>NUCLEOTIDE SEQUENCE [LARGE SCALE GENOMIC DNA]</scope>
    <source>
        <strain evidence="3 4">DSM 7466</strain>
    </source>
</reference>
<feature type="domain" description="Connectase MJ0548-like C-terminal" evidence="2">
    <location>
        <begin position="202"/>
        <end position="305"/>
    </location>
</feature>
<sequence>MSLIITYISSKGCVIAGDKRRIAYFGDKSSREVLEEELYTGKIKSDEELQRRASELGVNIKVTDDTCKVRSLGDVVVGEISQKTPFETRRRRIYATTGAYQIIELTGSRITSMEKGDTAIIVFGNKIAKEITNRFLKKRWKTKTSLKDVADLFRELMDHVSSQTPSVGSEYDLFIKSPSLDKKSAHRLLSDTIVRDVRLLQKWRAKLKQEMLDRREEIKLASRILTEGEVGRVMRQDGRHVEVKLAGDVEAYDTRWKKVAGPGDMVLMRISDGGTLSPGEKIAVRDENLCVEGRDIKVDCDVIICRREE</sequence>
<keyword evidence="4" id="KW-1185">Reference proteome</keyword>
<dbReference type="InterPro" id="IPR057377">
    <property type="entry name" value="MJ0548_C"/>
</dbReference>
<proteinExistence type="predicted"/>
<dbReference type="Pfam" id="PF25274">
    <property type="entry name" value="MJ0548_C"/>
    <property type="match status" value="1"/>
</dbReference>
<evidence type="ECO:0008006" key="5">
    <source>
        <dbReference type="Google" id="ProtNLM"/>
    </source>
</evidence>